<accession>A0A645A9R9</accession>
<protein>
    <submittedName>
        <fullName evidence="1">Uncharacterized protein</fullName>
    </submittedName>
</protein>
<dbReference type="EMBL" id="VSSQ01012613">
    <property type="protein sequence ID" value="MPM49646.1"/>
    <property type="molecule type" value="Genomic_DNA"/>
</dbReference>
<organism evidence="1">
    <name type="scientific">bioreactor metagenome</name>
    <dbReference type="NCBI Taxonomy" id="1076179"/>
    <lineage>
        <taxon>unclassified sequences</taxon>
        <taxon>metagenomes</taxon>
        <taxon>ecological metagenomes</taxon>
    </lineage>
</organism>
<name>A0A645A9R9_9ZZZZ</name>
<reference evidence="1" key="1">
    <citation type="submission" date="2019-08" db="EMBL/GenBank/DDBJ databases">
        <authorList>
            <person name="Kucharzyk K."/>
            <person name="Murdoch R.W."/>
            <person name="Higgins S."/>
            <person name="Loffler F."/>
        </authorList>
    </citation>
    <scope>NUCLEOTIDE SEQUENCE</scope>
</reference>
<gene>
    <name evidence="1" type="ORF">SDC9_96376</name>
</gene>
<dbReference type="AlphaFoldDB" id="A0A645A9R9"/>
<comment type="caution">
    <text evidence="1">The sequence shown here is derived from an EMBL/GenBank/DDBJ whole genome shotgun (WGS) entry which is preliminary data.</text>
</comment>
<sequence>MPLQSPFARQVLFFQFLVDFVDHTFVHFLPPRFIRFSMAIIAVYRIVRSSQSIVANNDKNIYSGLSNDK</sequence>
<proteinExistence type="predicted"/>
<evidence type="ECO:0000313" key="1">
    <source>
        <dbReference type="EMBL" id="MPM49646.1"/>
    </source>
</evidence>